<dbReference type="InterPro" id="IPR029032">
    <property type="entry name" value="AhpD-like"/>
</dbReference>
<dbReference type="EMBL" id="JAAECS010000007">
    <property type="protein sequence ID" value="MCJ1990199.1"/>
    <property type="molecule type" value="Genomic_DNA"/>
</dbReference>
<name>A0ABT0AUB8_9LACT</name>
<evidence type="ECO:0000313" key="3">
    <source>
        <dbReference type="Proteomes" id="UP001522450"/>
    </source>
</evidence>
<evidence type="ECO:0000259" key="1">
    <source>
        <dbReference type="Pfam" id="PF02627"/>
    </source>
</evidence>
<reference evidence="2 3" key="1">
    <citation type="journal article" date="2022" name="Microbiol. Res.">
        <title>Comparative genome analysis, predicted lifestyle and antimicrobial strategies of Lactococcus carnosus and Lactococcus paracarnosus isolated from meat.</title>
        <authorList>
            <person name="Werum V."/>
            <person name="Ehrmann M."/>
            <person name="Vogel R."/>
            <person name="Hilgarth M."/>
        </authorList>
    </citation>
    <scope>NUCLEOTIDE SEQUENCE [LARGE SCALE GENOMIC DNA]</scope>
    <source>
        <strain evidence="2 3">TMW22177</strain>
    </source>
</reference>
<sequence>MKNKSIHSDAKALFGDFCPEFITYTDDILFEEIWRGEVLSLRERSLITIGALVAGGHVEQLSYHFKLAIENKISEAELVAVLTHLAFYVGWPRAVDALQLAQKMFSDEPKY</sequence>
<dbReference type="Proteomes" id="UP001522450">
    <property type="component" value="Unassembled WGS sequence"/>
</dbReference>
<dbReference type="InterPro" id="IPR003779">
    <property type="entry name" value="CMD-like"/>
</dbReference>
<protein>
    <submittedName>
        <fullName evidence="2">Carboxymuconolactone decarboxylase family protein</fullName>
    </submittedName>
</protein>
<organism evidence="2 3">
    <name type="scientific">Pseudolactococcus carnosus</name>
    <dbReference type="NCBI Taxonomy" id="2749961"/>
    <lineage>
        <taxon>Bacteria</taxon>
        <taxon>Bacillati</taxon>
        <taxon>Bacillota</taxon>
        <taxon>Bacilli</taxon>
        <taxon>Lactobacillales</taxon>
        <taxon>Streptococcaceae</taxon>
        <taxon>Pseudolactococcus</taxon>
    </lineage>
</organism>
<proteinExistence type="predicted"/>
<dbReference type="Gene3D" id="1.20.1290.10">
    <property type="entry name" value="AhpD-like"/>
    <property type="match status" value="1"/>
</dbReference>
<gene>
    <name evidence="2" type="ORF">GYN21_08190</name>
</gene>
<dbReference type="RefSeq" id="WP_079507218.1">
    <property type="nucleotide sequence ID" value="NZ_CP017194.1"/>
</dbReference>
<comment type="caution">
    <text evidence="2">The sequence shown here is derived from an EMBL/GenBank/DDBJ whole genome shotgun (WGS) entry which is preliminary data.</text>
</comment>
<dbReference type="SUPFAM" id="SSF69118">
    <property type="entry name" value="AhpD-like"/>
    <property type="match status" value="1"/>
</dbReference>
<dbReference type="PANTHER" id="PTHR33570">
    <property type="entry name" value="4-CARBOXYMUCONOLACTONE DECARBOXYLASE FAMILY PROTEIN"/>
    <property type="match status" value="1"/>
</dbReference>
<accession>A0ABT0AUB8</accession>
<dbReference type="InterPro" id="IPR052512">
    <property type="entry name" value="4CMD/NDH-1_regulator"/>
</dbReference>
<dbReference type="Pfam" id="PF02627">
    <property type="entry name" value="CMD"/>
    <property type="match status" value="1"/>
</dbReference>
<dbReference type="PANTHER" id="PTHR33570:SF9">
    <property type="entry name" value="BLL4600 PROTEIN"/>
    <property type="match status" value="1"/>
</dbReference>
<dbReference type="GeneID" id="71635368"/>
<evidence type="ECO:0000313" key="2">
    <source>
        <dbReference type="EMBL" id="MCJ1990199.1"/>
    </source>
</evidence>
<keyword evidence="3" id="KW-1185">Reference proteome</keyword>
<feature type="domain" description="Carboxymuconolactone decarboxylase-like" evidence="1">
    <location>
        <begin position="19"/>
        <end position="102"/>
    </location>
</feature>